<accession>A0AAD1UDI2</accession>
<proteinExistence type="predicted"/>
<gene>
    <name evidence="1" type="ORF">ECRASSUSDP1_LOCUS8116</name>
</gene>
<evidence type="ECO:0000313" key="1">
    <source>
        <dbReference type="EMBL" id="CAI2366842.1"/>
    </source>
</evidence>
<protein>
    <submittedName>
        <fullName evidence="1">Uncharacterized protein</fullName>
    </submittedName>
</protein>
<evidence type="ECO:0000313" key="2">
    <source>
        <dbReference type="Proteomes" id="UP001295684"/>
    </source>
</evidence>
<organism evidence="1 2">
    <name type="scientific">Euplotes crassus</name>
    <dbReference type="NCBI Taxonomy" id="5936"/>
    <lineage>
        <taxon>Eukaryota</taxon>
        <taxon>Sar</taxon>
        <taxon>Alveolata</taxon>
        <taxon>Ciliophora</taxon>
        <taxon>Intramacronucleata</taxon>
        <taxon>Spirotrichea</taxon>
        <taxon>Hypotrichia</taxon>
        <taxon>Euplotida</taxon>
        <taxon>Euplotidae</taxon>
        <taxon>Moneuplotes</taxon>
    </lineage>
</organism>
<keyword evidence="2" id="KW-1185">Reference proteome</keyword>
<dbReference type="Proteomes" id="UP001295684">
    <property type="component" value="Unassembled WGS sequence"/>
</dbReference>
<reference evidence="1" key="1">
    <citation type="submission" date="2023-07" db="EMBL/GenBank/DDBJ databases">
        <authorList>
            <consortium name="AG Swart"/>
            <person name="Singh M."/>
            <person name="Singh A."/>
            <person name="Seah K."/>
            <person name="Emmerich C."/>
        </authorList>
    </citation>
    <scope>NUCLEOTIDE SEQUENCE</scope>
    <source>
        <strain evidence="1">DP1</strain>
    </source>
</reference>
<dbReference type="EMBL" id="CAMPGE010007926">
    <property type="protein sequence ID" value="CAI2366842.1"/>
    <property type="molecule type" value="Genomic_DNA"/>
</dbReference>
<dbReference type="AlphaFoldDB" id="A0AAD1UDI2"/>
<sequence>MSKTTASIPKSRSKYLIQFLKSKVEGSHINPSLSPEKQTPVHNNIEGVTHRRGINSEIPNAKMDEDEYNYQESAIYEEEKDSIYQTPKNYSTRRRIKKISLESTNYTSSATIVQNSRFQRKRDCKRLNTSHERIKQVNISDQSIEEIDEEEEPLSIPYSSPSKQGHNNFFERISKAADTDPTNAVDPYSLWFEPELGINKMIDDIINNDHTKFSDGNEKFCPEESKDESFDDIQMEQINELEITPELKIDDMVSHCEGLERNTVFTRDQKKSFKYLNKFQNCEGSAAKVPCTNKKPVKRRSRHRIKKLDFSGMKSTEYIKNAFKRKNSFGVKGKIIKSFYQQISAKESCKNYINSKQKVLELFKVEGKGGIIEIKGEPIFPLKMTLDYLIPTYNNCSVTINSMKAHEPKNKFTTPTKRAFKESKNFNNFASSSSACHAIEVEGRITEGRQKDRGFKHQFEIDDNLITRMTILE</sequence>
<name>A0AAD1UDI2_EUPCR</name>
<comment type="caution">
    <text evidence="1">The sequence shown here is derived from an EMBL/GenBank/DDBJ whole genome shotgun (WGS) entry which is preliminary data.</text>
</comment>